<dbReference type="CDD" id="cd19100">
    <property type="entry name" value="AKR_unchar"/>
    <property type="match status" value="1"/>
</dbReference>
<dbReference type="PANTHER" id="PTHR43312:SF1">
    <property type="entry name" value="NADP-DEPENDENT OXIDOREDUCTASE DOMAIN-CONTAINING PROTEIN"/>
    <property type="match status" value="1"/>
</dbReference>
<dbReference type="Pfam" id="PF00248">
    <property type="entry name" value="Aldo_ket_red"/>
    <property type="match status" value="1"/>
</dbReference>
<keyword evidence="2" id="KW-0408">Iron</keyword>
<dbReference type="PROSITE" id="PS00198">
    <property type="entry name" value="4FE4S_FER_1"/>
    <property type="match status" value="1"/>
</dbReference>
<accession>A0A926ES78</accession>
<dbReference type="InterPro" id="IPR053135">
    <property type="entry name" value="AKR2_Oxidoreductase"/>
</dbReference>
<dbReference type="InterPro" id="IPR017900">
    <property type="entry name" value="4Fe4S_Fe_S_CS"/>
</dbReference>
<proteinExistence type="predicted"/>
<dbReference type="PANTHER" id="PTHR43312">
    <property type="entry name" value="D-THREO-ALDOSE 1-DEHYDROGENASE"/>
    <property type="match status" value="1"/>
</dbReference>
<dbReference type="InterPro" id="IPR017896">
    <property type="entry name" value="4Fe4S_Fe-S-bd"/>
</dbReference>
<evidence type="ECO:0000256" key="2">
    <source>
        <dbReference type="ARBA" id="ARBA00023004"/>
    </source>
</evidence>
<evidence type="ECO:0000313" key="5">
    <source>
        <dbReference type="EMBL" id="MBC8585310.1"/>
    </source>
</evidence>
<dbReference type="SUPFAM" id="SSF46548">
    <property type="entry name" value="alpha-helical ferredoxin"/>
    <property type="match status" value="1"/>
</dbReference>
<keyword evidence="1" id="KW-0479">Metal-binding</keyword>
<keyword evidence="6" id="KW-1185">Reference proteome</keyword>
<sequence length="384" mass="42539">MNYRELGRTGIKVSEIGIGGEGLEGKSYEECQTLIDCAVAGGMNFIDIYNSNPQMRSNVGKVIGRYPREQFVIEGHLCSIWEDGQYRRSRDIREVKEAYEDFFTRLGVDYVDIGMLHYVDDQKDFDTVFQGEIMEYAQKLKSDGKIRCLGISTHNPDIALKSVESGLIDVILFSINAAYDMLPASEDVDILFEESTFSQITYEGIHPKRAQLYQACENAGVAITVMKGYAGGVLLDEKQSPFGRGMTPAQCLHYCLSRPAVASVAVGAGSVKELQASLAYETASEQEKDYSLVLAKAPRRAFHGHCMYCGHCAPCTKKIDIAAVNKYLDLALAQKNVPETLRDHYAVLEHHAGECIACGKCMKNCPFGVDVISKMKQAAQLFLK</sequence>
<keyword evidence="3" id="KW-0411">Iron-sulfur</keyword>
<dbReference type="PROSITE" id="PS51379">
    <property type="entry name" value="4FE4S_FER_2"/>
    <property type="match status" value="1"/>
</dbReference>
<gene>
    <name evidence="5" type="ORF">H8705_06905</name>
</gene>
<evidence type="ECO:0000256" key="1">
    <source>
        <dbReference type="ARBA" id="ARBA00022723"/>
    </source>
</evidence>
<dbReference type="InterPro" id="IPR023210">
    <property type="entry name" value="NADP_OxRdtase_dom"/>
</dbReference>
<dbReference type="SUPFAM" id="SSF51430">
    <property type="entry name" value="NAD(P)-linked oxidoreductase"/>
    <property type="match status" value="1"/>
</dbReference>
<dbReference type="Gene3D" id="3.20.20.100">
    <property type="entry name" value="NADP-dependent oxidoreductase domain"/>
    <property type="match status" value="1"/>
</dbReference>
<feature type="domain" description="4Fe-4S ferredoxin-type" evidence="4">
    <location>
        <begin position="346"/>
        <end position="375"/>
    </location>
</feature>
<protein>
    <submittedName>
        <fullName evidence="5">Aldo/keto reductase</fullName>
    </submittedName>
</protein>
<dbReference type="EMBL" id="JACRTD010000004">
    <property type="protein sequence ID" value="MBC8585310.1"/>
    <property type="molecule type" value="Genomic_DNA"/>
</dbReference>
<evidence type="ECO:0000256" key="3">
    <source>
        <dbReference type="ARBA" id="ARBA00023014"/>
    </source>
</evidence>
<comment type="caution">
    <text evidence="5">The sequence shown here is derived from an EMBL/GenBank/DDBJ whole genome shotgun (WGS) entry which is preliminary data.</text>
</comment>
<dbReference type="RefSeq" id="WP_262395094.1">
    <property type="nucleotide sequence ID" value="NZ_JACRTD010000004.1"/>
</dbReference>
<organism evidence="5 6">
    <name type="scientific">Youxingia wuxianensis</name>
    <dbReference type="NCBI Taxonomy" id="2763678"/>
    <lineage>
        <taxon>Bacteria</taxon>
        <taxon>Bacillati</taxon>
        <taxon>Bacillota</taxon>
        <taxon>Clostridia</taxon>
        <taxon>Eubacteriales</taxon>
        <taxon>Oscillospiraceae</taxon>
        <taxon>Youxingia</taxon>
    </lineage>
</organism>
<dbReference type="InterPro" id="IPR036812">
    <property type="entry name" value="NAD(P)_OxRdtase_dom_sf"/>
</dbReference>
<dbReference type="AlphaFoldDB" id="A0A926ES78"/>
<evidence type="ECO:0000313" key="6">
    <source>
        <dbReference type="Proteomes" id="UP000623678"/>
    </source>
</evidence>
<evidence type="ECO:0000259" key="4">
    <source>
        <dbReference type="PROSITE" id="PS51379"/>
    </source>
</evidence>
<dbReference type="Proteomes" id="UP000623678">
    <property type="component" value="Unassembled WGS sequence"/>
</dbReference>
<dbReference type="GO" id="GO:0051536">
    <property type="term" value="F:iron-sulfur cluster binding"/>
    <property type="evidence" value="ECO:0007669"/>
    <property type="project" value="UniProtKB-KW"/>
</dbReference>
<dbReference type="GO" id="GO:0046872">
    <property type="term" value="F:metal ion binding"/>
    <property type="evidence" value="ECO:0007669"/>
    <property type="project" value="UniProtKB-KW"/>
</dbReference>
<reference evidence="5" key="1">
    <citation type="submission" date="2020-08" db="EMBL/GenBank/DDBJ databases">
        <title>Genome public.</title>
        <authorList>
            <person name="Liu C."/>
            <person name="Sun Q."/>
        </authorList>
    </citation>
    <scope>NUCLEOTIDE SEQUENCE</scope>
    <source>
        <strain evidence="5">NSJ-64</strain>
    </source>
</reference>
<name>A0A926ES78_9FIRM</name>